<evidence type="ECO:0000259" key="2">
    <source>
        <dbReference type="Pfam" id="PF20415"/>
    </source>
</evidence>
<evidence type="ECO:0000313" key="3">
    <source>
        <dbReference type="EMBL" id="KAF9777852.1"/>
    </source>
</evidence>
<evidence type="ECO:0000256" key="1">
    <source>
        <dbReference type="SAM" id="MobiDB-lite"/>
    </source>
</evidence>
<dbReference type="InterPro" id="IPR046522">
    <property type="entry name" value="DUF6699"/>
</dbReference>
<evidence type="ECO:0000313" key="4">
    <source>
        <dbReference type="Proteomes" id="UP000736335"/>
    </source>
</evidence>
<reference evidence="3" key="2">
    <citation type="submission" date="2020-11" db="EMBL/GenBank/DDBJ databases">
        <authorList>
            <consortium name="DOE Joint Genome Institute"/>
            <person name="Kuo A."/>
            <person name="Miyauchi S."/>
            <person name="Kiss E."/>
            <person name="Drula E."/>
            <person name="Kohler A."/>
            <person name="Sanchez-Garcia M."/>
            <person name="Andreopoulos B."/>
            <person name="Barry K.W."/>
            <person name="Bonito G."/>
            <person name="Buee M."/>
            <person name="Carver A."/>
            <person name="Chen C."/>
            <person name="Cichocki N."/>
            <person name="Clum A."/>
            <person name="Culley D."/>
            <person name="Crous P.W."/>
            <person name="Fauchery L."/>
            <person name="Girlanda M."/>
            <person name="Hayes R."/>
            <person name="Keri Z."/>
            <person name="Labutti K."/>
            <person name="Lipzen A."/>
            <person name="Lombard V."/>
            <person name="Magnuson J."/>
            <person name="Maillard F."/>
            <person name="Morin E."/>
            <person name="Murat C."/>
            <person name="Nolan M."/>
            <person name="Ohm R."/>
            <person name="Pangilinan J."/>
            <person name="Pereira M."/>
            <person name="Perotto S."/>
            <person name="Peter M."/>
            <person name="Riley R."/>
            <person name="Sitrit Y."/>
            <person name="Stielow B."/>
            <person name="Szollosi G."/>
            <person name="Zifcakova L."/>
            <person name="Stursova M."/>
            <person name="Spatafora J.W."/>
            <person name="Tedersoo L."/>
            <person name="Vaario L.-M."/>
            <person name="Yamada A."/>
            <person name="Yan M."/>
            <person name="Wang P."/>
            <person name="Xu J."/>
            <person name="Bruns T."/>
            <person name="Baldrian P."/>
            <person name="Vilgalys R."/>
            <person name="Henrissat B."/>
            <person name="Grigoriev I.V."/>
            <person name="Hibbett D."/>
            <person name="Nagy L.G."/>
            <person name="Martin F.M."/>
        </authorList>
    </citation>
    <scope>NUCLEOTIDE SEQUENCE</scope>
    <source>
        <strain evidence="3">UH-Tt-Lm1</strain>
    </source>
</reference>
<dbReference type="EMBL" id="WIUZ02000026">
    <property type="protein sequence ID" value="KAF9777852.1"/>
    <property type="molecule type" value="Genomic_DNA"/>
</dbReference>
<gene>
    <name evidence="3" type="ORF">BJ322DRAFT_513620</name>
</gene>
<comment type="caution">
    <text evidence="3">The sequence shown here is derived from an EMBL/GenBank/DDBJ whole genome shotgun (WGS) entry which is preliminary data.</text>
</comment>
<proteinExistence type="predicted"/>
<dbReference type="Proteomes" id="UP000736335">
    <property type="component" value="Unassembled WGS sequence"/>
</dbReference>
<reference evidence="3" key="1">
    <citation type="journal article" date="2020" name="Nat. Commun.">
        <title>Large-scale genome sequencing of mycorrhizal fungi provides insights into the early evolution of symbiotic traits.</title>
        <authorList>
            <person name="Miyauchi S."/>
            <person name="Kiss E."/>
            <person name="Kuo A."/>
            <person name="Drula E."/>
            <person name="Kohler A."/>
            <person name="Sanchez-Garcia M."/>
            <person name="Morin E."/>
            <person name="Andreopoulos B."/>
            <person name="Barry K.W."/>
            <person name="Bonito G."/>
            <person name="Buee M."/>
            <person name="Carver A."/>
            <person name="Chen C."/>
            <person name="Cichocki N."/>
            <person name="Clum A."/>
            <person name="Culley D."/>
            <person name="Crous P.W."/>
            <person name="Fauchery L."/>
            <person name="Girlanda M."/>
            <person name="Hayes R.D."/>
            <person name="Keri Z."/>
            <person name="LaButti K."/>
            <person name="Lipzen A."/>
            <person name="Lombard V."/>
            <person name="Magnuson J."/>
            <person name="Maillard F."/>
            <person name="Murat C."/>
            <person name="Nolan M."/>
            <person name="Ohm R.A."/>
            <person name="Pangilinan J."/>
            <person name="Pereira M.F."/>
            <person name="Perotto S."/>
            <person name="Peter M."/>
            <person name="Pfister S."/>
            <person name="Riley R."/>
            <person name="Sitrit Y."/>
            <person name="Stielow J.B."/>
            <person name="Szollosi G."/>
            <person name="Zifcakova L."/>
            <person name="Stursova M."/>
            <person name="Spatafora J.W."/>
            <person name="Tedersoo L."/>
            <person name="Vaario L.M."/>
            <person name="Yamada A."/>
            <person name="Yan M."/>
            <person name="Wang P."/>
            <person name="Xu J."/>
            <person name="Bruns T."/>
            <person name="Baldrian P."/>
            <person name="Vilgalys R."/>
            <person name="Dunand C."/>
            <person name="Henrissat B."/>
            <person name="Grigoriev I.V."/>
            <person name="Hibbett D."/>
            <person name="Nagy L.G."/>
            <person name="Martin F.M."/>
        </authorList>
    </citation>
    <scope>NUCLEOTIDE SEQUENCE</scope>
    <source>
        <strain evidence="3">UH-Tt-Lm1</strain>
    </source>
</reference>
<name>A0A9P6H258_9AGAM</name>
<sequence length="267" mass="28301">MHYPPSTSSSSNAGGSSSAWSYHTSSSSVSLPRTPTIGVTTLPPSPATPSNNFNGGGFQPMAPRMGTVLLPPGEPGTPGYYTNGLATPPESPVNARRMHSAPVLHPILTYNPAPSVYFNVTRPAREIVVRPNQSNLGAASLEESVFQMPVPHITLFIPDLGAEIQVGGAPMGATVYSRSSPSVVTVSNVVNTLSLWLSQVATRDECKALPPLVMATATQYLQARTRGQPGGDGMRRFDLLCGRVFFTGLTRATDGSNRWVVHLSSRV</sequence>
<accession>A0A9P6H258</accession>
<feature type="region of interest" description="Disordered" evidence="1">
    <location>
        <begin position="1"/>
        <end position="53"/>
    </location>
</feature>
<organism evidence="3 4">
    <name type="scientific">Thelephora terrestris</name>
    <dbReference type="NCBI Taxonomy" id="56493"/>
    <lineage>
        <taxon>Eukaryota</taxon>
        <taxon>Fungi</taxon>
        <taxon>Dikarya</taxon>
        <taxon>Basidiomycota</taxon>
        <taxon>Agaricomycotina</taxon>
        <taxon>Agaricomycetes</taxon>
        <taxon>Thelephorales</taxon>
        <taxon>Thelephoraceae</taxon>
        <taxon>Thelephora</taxon>
    </lineage>
</organism>
<dbReference type="Pfam" id="PF20415">
    <property type="entry name" value="DUF6699"/>
    <property type="match status" value="1"/>
</dbReference>
<keyword evidence="4" id="KW-1185">Reference proteome</keyword>
<feature type="domain" description="DUF6699" evidence="2">
    <location>
        <begin position="117"/>
        <end position="254"/>
    </location>
</feature>
<dbReference type="AlphaFoldDB" id="A0A9P6H258"/>
<protein>
    <recommendedName>
        <fullName evidence="2">DUF6699 domain-containing protein</fullName>
    </recommendedName>
</protein>
<feature type="compositionally biased region" description="Low complexity" evidence="1">
    <location>
        <begin position="1"/>
        <end position="30"/>
    </location>
</feature>
<dbReference type="OrthoDB" id="3265169at2759"/>